<feature type="compositionally biased region" description="Basic and acidic residues" evidence="1">
    <location>
        <begin position="1212"/>
        <end position="1227"/>
    </location>
</feature>
<feature type="region of interest" description="Disordered" evidence="1">
    <location>
        <begin position="1"/>
        <end position="103"/>
    </location>
</feature>
<dbReference type="PANTHER" id="PTHR11199:SF0">
    <property type="entry name" value="LD34181P-RELATED"/>
    <property type="match status" value="1"/>
</dbReference>
<feature type="compositionally biased region" description="Basic residues" evidence="1">
    <location>
        <begin position="1230"/>
        <end position="1240"/>
    </location>
</feature>
<sequence length="1414" mass="156785">MDSSQNESPAGPRRSQRDRKQPKRIDAITNSGKRKRTADSDADEDADAGEEDATEEYHAPKPKPARKTAKPAAKKPRTQRGRKVKDPEDALFDPEQLAKDTKINSDNPLYNAIMNPSAALQGTAEDFLESLQQHSGTALAELINLILRSCGCNDSVDEDQAVDYDGVVDALDHFTEGLKQESSPTYPLTSKNPIFKKFRTHLSEFFARLISSAADLGVLYTSDLIPTLQTWVVAMSSSQIRSFRHTSTAVALDVEAALCDVTRGVEKEVEVLGRQREGEKKRRAKGGASAKDKELEGKLKEVKQRAAKLDEFLKEFIDGVFVHRFRDLDPVIRTECITSLGIFFKKHPSHFLSTSYLRYVGWVLSDSATHARLAAVKALQIVYSSSVADGVLTSLNHFTERFKPRLVEMAEADVDVGVRVGVLNVLEEIEKSGMLEEEERERLGGLVFCEEMRVRKAVSGFVRGVWEEWVEQRDVEMGGKSKDDKKRMGIKGIAALLVTWGEALDKVLGDDEDDEDGIEAKRTRTRPEIAALSTGRHKSGGGNRTALAAEALWDELDPVTDWSGILDMLLLDHSASTDQGSSSNGRSKKGKKGRKPTKSKGATSQDVDDDDETESVHVDDSWRLEEVEEGILLELLVASLAKTKKEAIGGKKGEEEAVANEITRALMKGLPRLFVKYQTDENRIKDVLVLPTLMNLDLYLEMRAINDYSNLWDDILKQFLTHASPGILALAMNSITYLLSATSLSNTNSTKILELEDELSSVLRAALADREEIEVASFNEDEVLSLGSTCMRLRILAGTRDMTGWIEDDEGGKQSKVWDLLNAIAERGRLGYKDEEVMIEQVLHLLTLHIIWKGKALTTDPSPSAEEVRHRENLVLQREVLLEKLMEYAIGTQSNTVEGVQRTAFKNLLDLHVLFSAAQTIAADGSQLSTATVALTMEDEAQYRCAGYVQAEIERYAEIVQEGDEEENKSDDGSDVDSGDENDTAKKAKKKGKGATKPATTEKEDDDANSRARLEEEYVFIDVMSTFLRAIRAGAIHVRHGAILLAHYGRLGPSFDLCTKVIVEILREAGMFNDDGDLVVLVVTQALQEAFTLILDSVVPDETNAVQLAKQLASCFVVRGVQLSIVRRLDSEYIVQIHTNLISWLGKRLSTYQSNNNKKSLKRTILCFRVLTQMLSVIQNREALQIKAHMDQVLAEAKVEVSPTSSLWEPQRAYERRLTSKDKEKVPGTKTRKATGKGKAKSLTMVTTDEESEVEHLVDRNVEQDKAPAATRTRKRPQRKIASRARARAAEQQSDRDADDTAEENTATPKSRPRPRPAYKSKNKSPAKDVTATDMEDTTAAVPSAPSPQDKTPQSPLTPAESDLDDAPPSRKRARTDEDEGQEAAEVPTAESATEGGDDEGEGYMQVRRKRARH</sequence>
<feature type="compositionally biased region" description="Basic residues" evidence="1">
    <location>
        <begin position="1272"/>
        <end position="1287"/>
    </location>
</feature>
<reference evidence="3" key="1">
    <citation type="submission" date="2023-06" db="EMBL/GenBank/DDBJ databases">
        <authorList>
            <consortium name="Lawrence Berkeley National Laboratory"/>
            <person name="Ahrendt S."/>
            <person name="Sahu N."/>
            <person name="Indic B."/>
            <person name="Wong-Bajracharya J."/>
            <person name="Merenyi Z."/>
            <person name="Ke H.-M."/>
            <person name="Monk M."/>
            <person name="Kocsube S."/>
            <person name="Drula E."/>
            <person name="Lipzen A."/>
            <person name="Balint B."/>
            <person name="Henrissat B."/>
            <person name="Andreopoulos B."/>
            <person name="Martin F.M."/>
            <person name="Harder C.B."/>
            <person name="Rigling D."/>
            <person name="Ford K.L."/>
            <person name="Foster G.D."/>
            <person name="Pangilinan J."/>
            <person name="Papanicolaou A."/>
            <person name="Barry K."/>
            <person name="LaButti K."/>
            <person name="Viragh M."/>
            <person name="Koriabine M."/>
            <person name="Yan M."/>
            <person name="Riley R."/>
            <person name="Champramary S."/>
            <person name="Plett K.L."/>
            <person name="Tsai I.J."/>
            <person name="Slot J."/>
            <person name="Sipos G."/>
            <person name="Plett J."/>
            <person name="Nagy L.G."/>
            <person name="Grigoriev I.V."/>
        </authorList>
    </citation>
    <scope>NUCLEOTIDE SEQUENCE</scope>
    <source>
        <strain evidence="3">FPL87.14</strain>
    </source>
</reference>
<feature type="compositionally biased region" description="Basic and acidic residues" evidence="1">
    <location>
        <begin position="518"/>
        <end position="527"/>
    </location>
</feature>
<dbReference type="SUPFAM" id="SSF48371">
    <property type="entry name" value="ARM repeat"/>
    <property type="match status" value="1"/>
</dbReference>
<feature type="region of interest" description="Disordered" evidence="1">
    <location>
        <begin position="509"/>
        <end position="543"/>
    </location>
</feature>
<protein>
    <recommendedName>
        <fullName evidence="2">SCD domain-containing protein</fullName>
    </recommendedName>
</protein>
<dbReference type="InterPro" id="IPR011989">
    <property type="entry name" value="ARM-like"/>
</dbReference>
<feature type="domain" description="SCD" evidence="2">
    <location>
        <begin position="321"/>
        <end position="409"/>
    </location>
</feature>
<feature type="region of interest" description="Disordered" evidence="1">
    <location>
        <begin position="1212"/>
        <end position="1414"/>
    </location>
</feature>
<evidence type="ECO:0000256" key="1">
    <source>
        <dbReference type="SAM" id="MobiDB-lite"/>
    </source>
</evidence>
<dbReference type="Pfam" id="PF24571">
    <property type="entry name" value="HEAT_SCC3-SA"/>
    <property type="match status" value="1"/>
</dbReference>
<dbReference type="Pfam" id="PF21581">
    <property type="entry name" value="SCD"/>
    <property type="match status" value="1"/>
</dbReference>
<feature type="compositionally biased region" description="Acidic residues" evidence="1">
    <location>
        <begin position="40"/>
        <end position="54"/>
    </location>
</feature>
<gene>
    <name evidence="3" type="ORF">EV421DRAFT_2075799</name>
</gene>
<feature type="compositionally biased region" description="Basic residues" evidence="1">
    <location>
        <begin position="586"/>
        <end position="598"/>
    </location>
</feature>
<proteinExistence type="predicted"/>
<dbReference type="InterPro" id="IPR013721">
    <property type="entry name" value="STAG"/>
</dbReference>
<dbReference type="Pfam" id="PF08514">
    <property type="entry name" value="STAG"/>
    <property type="match status" value="1"/>
</dbReference>
<dbReference type="PANTHER" id="PTHR11199">
    <property type="entry name" value="STROMAL ANTIGEN"/>
    <property type="match status" value="1"/>
</dbReference>
<dbReference type="Proteomes" id="UP001175226">
    <property type="component" value="Unassembled WGS sequence"/>
</dbReference>
<evidence type="ECO:0000313" key="4">
    <source>
        <dbReference type="Proteomes" id="UP001175226"/>
    </source>
</evidence>
<feature type="compositionally biased region" description="Basic and acidic residues" evidence="1">
    <location>
        <begin position="1254"/>
        <end position="1266"/>
    </location>
</feature>
<dbReference type="Gene3D" id="1.25.10.10">
    <property type="entry name" value="Leucine-rich Repeat Variant"/>
    <property type="match status" value="1"/>
</dbReference>
<feature type="compositionally biased region" description="Basic residues" evidence="1">
    <location>
        <begin position="60"/>
        <end position="83"/>
    </location>
</feature>
<accession>A0AA39JZY7</accession>
<feature type="compositionally biased region" description="Basic residues" evidence="1">
    <location>
        <begin position="1311"/>
        <end position="1325"/>
    </location>
</feature>
<feature type="compositionally biased region" description="Acidic residues" evidence="1">
    <location>
        <begin position="961"/>
        <end position="982"/>
    </location>
</feature>
<dbReference type="InterPro" id="IPR056396">
    <property type="entry name" value="HEAT_SCC3-SA"/>
</dbReference>
<dbReference type="InterPro" id="IPR020839">
    <property type="entry name" value="SCD"/>
</dbReference>
<dbReference type="GO" id="GO:0005634">
    <property type="term" value="C:nucleus"/>
    <property type="evidence" value="ECO:0007669"/>
    <property type="project" value="TreeGrafter"/>
</dbReference>
<dbReference type="InterPro" id="IPR039662">
    <property type="entry name" value="Cohesin_Scc3/SA"/>
</dbReference>
<dbReference type="EMBL" id="JAUEPT010000005">
    <property type="protein sequence ID" value="KAK0451767.1"/>
    <property type="molecule type" value="Genomic_DNA"/>
</dbReference>
<evidence type="ECO:0000259" key="2">
    <source>
        <dbReference type="PROSITE" id="PS51425"/>
    </source>
</evidence>
<evidence type="ECO:0000313" key="3">
    <source>
        <dbReference type="EMBL" id="KAK0451767.1"/>
    </source>
</evidence>
<name>A0AA39JZY7_9AGAR</name>
<dbReference type="GO" id="GO:0003682">
    <property type="term" value="F:chromatin binding"/>
    <property type="evidence" value="ECO:0007669"/>
    <property type="project" value="TreeGrafter"/>
</dbReference>
<dbReference type="InterPro" id="IPR016024">
    <property type="entry name" value="ARM-type_fold"/>
</dbReference>
<feature type="compositionally biased region" description="Polar residues" evidence="1">
    <location>
        <begin position="1347"/>
        <end position="1357"/>
    </location>
</feature>
<dbReference type="GO" id="GO:0008278">
    <property type="term" value="C:cohesin complex"/>
    <property type="evidence" value="ECO:0007669"/>
    <property type="project" value="TreeGrafter"/>
</dbReference>
<feature type="region of interest" description="Disordered" evidence="1">
    <location>
        <begin position="961"/>
        <end position="1009"/>
    </location>
</feature>
<feature type="region of interest" description="Disordered" evidence="1">
    <location>
        <begin position="575"/>
        <end position="617"/>
    </location>
</feature>
<dbReference type="GO" id="GO:0000785">
    <property type="term" value="C:chromatin"/>
    <property type="evidence" value="ECO:0007669"/>
    <property type="project" value="TreeGrafter"/>
</dbReference>
<dbReference type="PROSITE" id="PS51425">
    <property type="entry name" value="SCD"/>
    <property type="match status" value="1"/>
</dbReference>
<organism evidence="3 4">
    <name type="scientific">Armillaria borealis</name>
    <dbReference type="NCBI Taxonomy" id="47425"/>
    <lineage>
        <taxon>Eukaryota</taxon>
        <taxon>Fungi</taxon>
        <taxon>Dikarya</taxon>
        <taxon>Basidiomycota</taxon>
        <taxon>Agaricomycotina</taxon>
        <taxon>Agaricomycetes</taxon>
        <taxon>Agaricomycetidae</taxon>
        <taxon>Agaricales</taxon>
        <taxon>Marasmiineae</taxon>
        <taxon>Physalacriaceae</taxon>
        <taxon>Armillaria</taxon>
    </lineage>
</organism>
<keyword evidence="4" id="KW-1185">Reference proteome</keyword>
<comment type="caution">
    <text evidence="3">The sequence shown here is derived from an EMBL/GenBank/DDBJ whole genome shotgun (WGS) entry which is preliminary data.</text>
</comment>
<dbReference type="GO" id="GO:0007062">
    <property type="term" value="P:sister chromatid cohesion"/>
    <property type="evidence" value="ECO:0007669"/>
    <property type="project" value="UniProtKB-ARBA"/>
</dbReference>